<proteinExistence type="predicted"/>
<protein>
    <submittedName>
        <fullName evidence="2">Competence protein ComEC</fullName>
    </submittedName>
</protein>
<feature type="domain" description="Metallo-beta-lactamase" evidence="1">
    <location>
        <begin position="3"/>
        <end position="164"/>
    </location>
</feature>
<name>A0ABX9YE47_MICCH</name>
<reference evidence="2 3" key="1">
    <citation type="submission" date="2018-05" db="EMBL/GenBank/DDBJ databases">
        <title>Micromonospora from Atacama Desert.</title>
        <authorList>
            <person name="Carro L."/>
            <person name="Goodfellow M."/>
            <person name="Klenk H.-P."/>
        </authorList>
    </citation>
    <scope>NUCLEOTIDE SEQUENCE [LARGE SCALE GENOMIC DNA]</scope>
    <source>
        <strain evidence="2 3">LB41</strain>
    </source>
</reference>
<dbReference type="Proteomes" id="UP000274694">
    <property type="component" value="Unassembled WGS sequence"/>
</dbReference>
<organism evidence="2 3">
    <name type="scientific">Micromonospora chalcea</name>
    <dbReference type="NCBI Taxonomy" id="1874"/>
    <lineage>
        <taxon>Bacteria</taxon>
        <taxon>Bacillati</taxon>
        <taxon>Actinomycetota</taxon>
        <taxon>Actinomycetes</taxon>
        <taxon>Micromonosporales</taxon>
        <taxon>Micromonosporaceae</taxon>
        <taxon>Micromonospora</taxon>
    </lineage>
</organism>
<dbReference type="CDD" id="cd07731">
    <property type="entry name" value="ComA-like_MBL-fold"/>
    <property type="match status" value="1"/>
</dbReference>
<feature type="non-terminal residue" evidence="2">
    <location>
        <position position="1"/>
    </location>
</feature>
<dbReference type="InterPro" id="IPR036866">
    <property type="entry name" value="RibonucZ/Hydroxyglut_hydro"/>
</dbReference>
<dbReference type="RefSeq" id="WP_124778710.1">
    <property type="nucleotide sequence ID" value="NZ_QGTA01000040.1"/>
</dbReference>
<dbReference type="SUPFAM" id="SSF56281">
    <property type="entry name" value="Metallo-hydrolase/oxidoreductase"/>
    <property type="match status" value="1"/>
</dbReference>
<dbReference type="Gene3D" id="3.60.15.10">
    <property type="entry name" value="Ribonuclease Z/Hydroxyacylglutathione hydrolase-like"/>
    <property type="match status" value="1"/>
</dbReference>
<evidence type="ECO:0000259" key="1">
    <source>
        <dbReference type="Pfam" id="PF00753"/>
    </source>
</evidence>
<comment type="caution">
    <text evidence="2">The sequence shown here is derived from an EMBL/GenBank/DDBJ whole genome shotgun (WGS) entry which is preliminary data.</text>
</comment>
<dbReference type="PANTHER" id="PTHR30619">
    <property type="entry name" value="DNA INTERNALIZATION/COMPETENCE PROTEIN COMEC/REC2"/>
    <property type="match status" value="1"/>
</dbReference>
<accession>A0ABX9YE47</accession>
<dbReference type="InterPro" id="IPR035681">
    <property type="entry name" value="ComA-like_MBL"/>
</dbReference>
<keyword evidence="3" id="KW-1185">Reference proteome</keyword>
<dbReference type="InterPro" id="IPR052159">
    <property type="entry name" value="Competence_DNA_uptake"/>
</dbReference>
<dbReference type="EMBL" id="QGTA01000040">
    <property type="protein sequence ID" value="RQW99610.1"/>
    <property type="molecule type" value="Genomic_DNA"/>
</dbReference>
<dbReference type="PANTHER" id="PTHR30619:SF1">
    <property type="entry name" value="RECOMBINATION PROTEIN 2"/>
    <property type="match status" value="1"/>
</dbReference>
<gene>
    <name evidence="2" type="ORF">DLJ60_00435</name>
</gene>
<dbReference type="InterPro" id="IPR001279">
    <property type="entry name" value="Metallo-B-lactamas"/>
</dbReference>
<dbReference type="Pfam" id="PF00753">
    <property type="entry name" value="Lactamase_B"/>
    <property type="match status" value="1"/>
</dbReference>
<sequence>AGVDAGPDPSGVDACLRRLRVREVSLLVVSHFHVDHVGGVAGVFRGRRVGAVVGPSWSEPPYGAAQVREAARRAGAPLAAAQAGWRWRAGAVDLVAVGPPYPLRGSRSDPNNNSLVLTATVAGVRVLLAGDAETEEQRAMLETMPAAAIRADVLKVAHHGSAYQDPQFLAAVRPAVALVCVGVDNDYGHPNAGLLDRLARGGARVLRTDTGGDLAAVRVGAGLAVVTRGPDPVRQR</sequence>
<evidence type="ECO:0000313" key="3">
    <source>
        <dbReference type="Proteomes" id="UP000274694"/>
    </source>
</evidence>
<evidence type="ECO:0000313" key="2">
    <source>
        <dbReference type="EMBL" id="RQW99610.1"/>
    </source>
</evidence>